<dbReference type="InterPro" id="IPR008991">
    <property type="entry name" value="Translation_prot_SH3-like_sf"/>
</dbReference>
<feature type="compositionally biased region" description="Polar residues" evidence="7">
    <location>
        <begin position="340"/>
        <end position="355"/>
    </location>
</feature>
<dbReference type="VEuPathDB" id="FungiDB:SeMB42_g03651"/>
<dbReference type="Gene3D" id="2.30.30.70">
    <property type="entry name" value="Ribosomal protein L21"/>
    <property type="match status" value="2"/>
</dbReference>
<dbReference type="EMBL" id="QEAN01000133">
    <property type="protein sequence ID" value="TPX46525.1"/>
    <property type="molecule type" value="Genomic_DNA"/>
</dbReference>
<feature type="domain" description="Zinc finger PHD-type" evidence="8">
    <location>
        <begin position="222"/>
        <end position="266"/>
    </location>
</feature>
<gene>
    <name evidence="9" type="ORF">SeMB42_g03651</name>
</gene>
<feature type="compositionally biased region" description="Low complexity" evidence="7">
    <location>
        <begin position="2108"/>
        <end position="2121"/>
    </location>
</feature>
<dbReference type="STRING" id="286115.A0A507D5F4"/>
<evidence type="ECO:0000256" key="7">
    <source>
        <dbReference type="SAM" id="MobiDB-lite"/>
    </source>
</evidence>
<feature type="region of interest" description="Disordered" evidence="7">
    <location>
        <begin position="1602"/>
        <end position="1658"/>
    </location>
</feature>
<evidence type="ECO:0000313" key="9">
    <source>
        <dbReference type="EMBL" id="TPX46525.1"/>
    </source>
</evidence>
<dbReference type="SUPFAM" id="SSF82199">
    <property type="entry name" value="SET domain"/>
    <property type="match status" value="1"/>
</dbReference>
<evidence type="ECO:0000259" key="8">
    <source>
        <dbReference type="SMART" id="SM00249"/>
    </source>
</evidence>
<dbReference type="Gene3D" id="2.170.270.10">
    <property type="entry name" value="SET domain"/>
    <property type="match status" value="1"/>
</dbReference>
<dbReference type="Gene3D" id="6.10.250.3260">
    <property type="match status" value="2"/>
</dbReference>
<evidence type="ECO:0000256" key="6">
    <source>
        <dbReference type="ARBA" id="ARBA00023274"/>
    </source>
</evidence>
<feature type="compositionally biased region" description="Basic and acidic residues" evidence="7">
    <location>
        <begin position="2278"/>
        <end position="2302"/>
    </location>
</feature>
<feature type="compositionally biased region" description="Basic residues" evidence="7">
    <location>
        <begin position="2319"/>
        <end position="2334"/>
    </location>
</feature>
<dbReference type="PROSITE" id="PS01359">
    <property type="entry name" value="ZF_PHD_1"/>
    <property type="match status" value="2"/>
</dbReference>
<feature type="compositionally biased region" description="Polar residues" evidence="7">
    <location>
        <begin position="1905"/>
        <end position="1923"/>
    </location>
</feature>
<dbReference type="SUPFAM" id="SSF57903">
    <property type="entry name" value="FYVE/PHD zinc finger"/>
    <property type="match status" value="2"/>
</dbReference>
<feature type="compositionally biased region" description="Low complexity" evidence="7">
    <location>
        <begin position="2382"/>
        <end position="2398"/>
    </location>
</feature>
<dbReference type="PROSITE" id="PS01171">
    <property type="entry name" value="RIBOSOMAL_L21E"/>
    <property type="match status" value="1"/>
</dbReference>
<dbReference type="InterPro" id="IPR013083">
    <property type="entry name" value="Znf_RING/FYVE/PHD"/>
</dbReference>
<feature type="compositionally biased region" description="Polar residues" evidence="7">
    <location>
        <begin position="2022"/>
        <end position="2037"/>
    </location>
</feature>
<sequence>MPHKYYHGKTGVIYNVTKSSVGIICYKTVGNRKIEKRLNIRVEHLKHSSCRLDFLTRVKENARLKAEAKAKGETINLKRLPKPPREAHVVSVKDNAPTTMAPIPYEALSSKKRHIGMIVDPAMSKSSLCLLVSMILEFVSLQPEMSSTKPVQSANSNNTAQTSNQQQLSHSSSTNLNDDEDPDIGGSDDYAPNATTQYIITETGNNGTAESQIVDEDEGEIRCICGYVDDDGYTIQCERCMVWQHMACVGITADTVPDTYLCERCYPRRLDVDRAVQYQTRRLQVEAVSHPVVHNNNRNTSKRPVKEPQRKKSGVPLPPPPPPLLTKQKATVEKKGGRLRTTTSSQPVATVSSLASPARRSAKSNSSTSANVSHVAAPSMSRKERAKSVEGFPTNNSILMNVNDLEPSLSASSPPVYSMIPQHSNINASVMEESLDFLDSNVPPVGTIENMDTSSNMNWRRYSTSHPSGRRSRAPSPQHVFHSQRLSDLQNDFLYGRSNTPIDSRHVTTLGIPSQQGETSPEKYTERQYSMRPTRKRLPPPEPKEVVQPRDEWEAEYLDRTPTTESILNRYASTAARNYVEQVCNLWETKFKELGLSNENTEALTVPDTANMPLSNETKPMDTDRGIYNSVDPMFMERRSFEDRSPVAVVDNIIEDDCIVRYGVFATTDMPNSFGYRARTRHLFARQFGEKGRTPISTYLKNYKVGDIVDIKANGSIHQGMPHKYYHGKTGVIYNVTKSSVGIICYKTVGNRKIEKRLNIRVEHLKHSSCRLDFLTRVKENARLKAEAKAKGETINLKRLPKPPREAHVVSVKDNAPTTMAPIPYEALSSKKRHIGMIVDPAMSKSSLCLLVSMILEFVSLQPEMSSTKPVQSANSNNTAQTSNQQQLSHSSSTNLNDDEDPDIGGSDDYAPNATTQYIITETGNNGTAESQIVDEDEGEIRCICGYVDDDGYTIQCERCMVWQHMACVGITADTVPDTYLCERCYPRRLDVDRAVQYQTRRLQVEAVSHPVVHNNNRNTSKRPVKEPQRKKSGVPLPPPPPPLLTKQKATVEKKGGRLRTTTSSQPVATVSSLASPARRSAKSNSSTSANVSHVAAPSMSRKERAKSVEGFPTNNSILMNVNDLEPSLSASSPPVYSMIPQHSNINASVMEESLDFLDSNVPPVGTIENMDTSSNMNWRRYSTSHPSGRRSRAPSPQHVFHSQRLSDLQNDFLYGRSNTPIDSRHVTTLGIPSQQGETSPEKYTERQYSMRPTRKRLPPPEPKEVVQPRDEWEAEYLDRTPTTESILNRYASTAARNYVEQVCNLWETKFKELGLSNENTEALTVPDTANMPLSNETKPMDTDRGIYNSVDPMFMERRSFEDRSPVAVVDNIIEDDCIVRYGVFATTDVHTGEFIMPIKGALGFATDFGLRSKWSIFQQSDLKPPFVFAHPAQDLSQPLVVDARVHGSTDGRFVRFSCGSHPSHKVLCNADLRSIFVVESTADTVLPPLTPNERVVLGIFARRDIIAGEEVIIAMDAMSLIDGDLPLVEPAVLHYPCICDDMTYCYVSLAVYGELDQPPRITQDTDVNGAEEIVFETASKRRIQTIGDKSESDVLMQDVDRSQGMEHRSTDATVNDNIGSPKREAEDAAYSAQKRTRSGSPLKVDTSSTNNIVAGPATSPGCGSNIVGLDTTTGRSMSTTTAVEEPGIQVAADPSPLTLPKVFKLVGKKAWVKESTAIAALTTPAVSPTKEPSPGKVVTEKDSMTQSQVPPSASRKVSLRDFMARRAVSAGPLPSLDLNVETDVLKTSLGANSPANPSLSAISEDAETTVETNNPRVNHSPAAANPLPSLLPARAVESPVELGIQSPTVVKPTVSPLAVKDPSQMPPQQASTENMTISNQQSNIFFPTSSSVEDLFSAAIKPVHQSSPTNFSSSKKQASSFPIQAPDPFALPDRSKRSPLSVGIPVVGSNAGGNETTTTPTTTPTTTNASSLLLTSTLSALAGNPSALSGLGLSSSNLLSTLSAFTAIRDAASGVMASPITAISNGVSGPMDSSSVGDKRRNDGTPSLFEPSTQGMKSDPEYNPSYMGDLDGGNTTPPQPVLPIQFESMRSDLSVAQDSSVDQISDSRLPLSRPSLSRPRTPVDAGSSEQYWPIVRRLSSPSFYTASQNTLHGGNTPSTSSHRRLPPPGSNSYRPTYDSYTPSDNVAPAPSHNRGWQPTSRGRGLIMGSAGRGRSPAMPVRNIPGVDNSRGIERSHRSAWEDARRAAPSPSGWDQPTREQYQDNLETGRRSPVLTRLNDERDWDTSRGRRRASDERERDLSSRSLSHEGNSPPPFSGTHHHHSFHHQHRNRHHSGPDSPAVHPPRASRSLSPPLRGAGVAISDSRRHTVGNISSERPFHKGWGPPTSSPGGSITSPSHYHGRTSSNPAPPPPRAILDCHNRDDPRDDHRADYRDSYYSRRNSTSRSTGNARWRVEAIVRHAQLLAVTVGDVKGLPLGRGIDMILVKDNQLVAEQVQLAFLVQLTGHDEISKQQQQQQPLLY</sequence>
<evidence type="ECO:0000313" key="10">
    <source>
        <dbReference type="Proteomes" id="UP000317494"/>
    </source>
</evidence>
<proteinExistence type="inferred from homology"/>
<dbReference type="Proteomes" id="UP000317494">
    <property type="component" value="Unassembled WGS sequence"/>
</dbReference>
<dbReference type="SMART" id="SM00249">
    <property type="entry name" value="PHD"/>
    <property type="match status" value="2"/>
</dbReference>
<dbReference type="PANTHER" id="PTHR20981">
    <property type="entry name" value="60S RIBOSOMAL PROTEIN L21"/>
    <property type="match status" value="1"/>
</dbReference>
<feature type="compositionally biased region" description="Polar residues" evidence="7">
    <location>
        <begin position="1060"/>
        <end position="1075"/>
    </location>
</feature>
<dbReference type="InterPro" id="IPR019786">
    <property type="entry name" value="Zinc_finger_PHD-type_CS"/>
</dbReference>
<dbReference type="GO" id="GO:0008270">
    <property type="term" value="F:zinc ion binding"/>
    <property type="evidence" value="ECO:0007669"/>
    <property type="project" value="UniProtKB-KW"/>
</dbReference>
<feature type="compositionally biased region" description="Low complexity" evidence="7">
    <location>
        <begin position="152"/>
        <end position="167"/>
    </location>
</feature>
<feature type="region of interest" description="Disordered" evidence="7">
    <location>
        <begin position="448"/>
        <end position="481"/>
    </location>
</feature>
<dbReference type="Pfam" id="PF01157">
    <property type="entry name" value="Ribosomal_L21e"/>
    <property type="match status" value="2"/>
</dbReference>
<feature type="region of interest" description="Disordered" evidence="7">
    <location>
        <begin position="1168"/>
        <end position="1201"/>
    </location>
</feature>
<feature type="compositionally biased region" description="Basic and acidic residues" evidence="7">
    <location>
        <begin position="1602"/>
        <end position="1611"/>
    </location>
</feature>
<dbReference type="GO" id="GO:1990904">
    <property type="term" value="C:ribonucleoprotein complex"/>
    <property type="evidence" value="ECO:0007669"/>
    <property type="project" value="UniProtKB-KW"/>
</dbReference>
<feature type="region of interest" description="Disordered" evidence="7">
    <location>
        <begin position="148"/>
        <end position="192"/>
    </location>
</feature>
<dbReference type="InterPro" id="IPR001147">
    <property type="entry name" value="Ribosomal_eL21"/>
</dbReference>
<evidence type="ECO:0000256" key="1">
    <source>
        <dbReference type="ARBA" id="ARBA00008427"/>
    </source>
</evidence>
<feature type="compositionally biased region" description="Basic and acidic residues" evidence="7">
    <location>
        <begin position="2257"/>
        <end position="2270"/>
    </location>
</feature>
<dbReference type="Gene3D" id="3.30.40.10">
    <property type="entry name" value="Zinc/RING finger domain, C3HC4 (zinc finger)"/>
    <property type="match status" value="2"/>
</dbReference>
<dbReference type="GO" id="GO:0003735">
    <property type="term" value="F:structural constituent of ribosome"/>
    <property type="evidence" value="ECO:0007669"/>
    <property type="project" value="InterPro"/>
</dbReference>
<keyword evidence="6" id="KW-0687">Ribonucleoprotein</keyword>
<feature type="region of interest" description="Disordered" evidence="7">
    <location>
        <begin position="1007"/>
        <end position="1110"/>
    </location>
</feature>
<feature type="region of interest" description="Disordered" evidence="7">
    <location>
        <begin position="504"/>
        <end position="549"/>
    </location>
</feature>
<dbReference type="InterPro" id="IPR036948">
    <property type="entry name" value="Ribosomal_eL21_sf"/>
</dbReference>
<name>A0A507D5F4_9FUNG</name>
<evidence type="ECO:0000256" key="2">
    <source>
        <dbReference type="ARBA" id="ARBA00022723"/>
    </source>
</evidence>
<feature type="compositionally biased region" description="Polar residues" evidence="7">
    <location>
        <begin position="2171"/>
        <end position="2185"/>
    </location>
</feature>
<feature type="compositionally biased region" description="Polar residues" evidence="7">
    <location>
        <begin position="363"/>
        <end position="372"/>
    </location>
</feature>
<comment type="similarity">
    <text evidence="1">Belongs to the eukaryotic ribosomal protein eL21 family.</text>
</comment>
<accession>A0A507D5F4</accession>
<feature type="compositionally biased region" description="Basic and acidic residues" evidence="7">
    <location>
        <begin position="2417"/>
        <end position="2438"/>
    </location>
</feature>
<feature type="compositionally biased region" description="Low complexity" evidence="7">
    <location>
        <begin position="872"/>
        <end position="887"/>
    </location>
</feature>
<dbReference type="Pfam" id="PF20826">
    <property type="entry name" value="PHD_5"/>
    <property type="match status" value="2"/>
</dbReference>
<feature type="region of interest" description="Disordered" evidence="7">
    <location>
        <begin position="1726"/>
        <end position="1757"/>
    </location>
</feature>
<dbReference type="FunFam" id="6.10.250.3260:FF:000001">
    <property type="entry name" value="60S ribosomal protein L21"/>
    <property type="match status" value="2"/>
</dbReference>
<reference evidence="9 10" key="1">
    <citation type="journal article" date="2019" name="Sci. Rep.">
        <title>Comparative genomics of chytrid fungi reveal insights into the obligate biotrophic and pathogenic lifestyle of Synchytrium endobioticum.</title>
        <authorList>
            <person name="van de Vossenberg B.T.L.H."/>
            <person name="Warris S."/>
            <person name="Nguyen H.D.T."/>
            <person name="van Gent-Pelzer M.P.E."/>
            <person name="Joly D.L."/>
            <person name="van de Geest H.C."/>
            <person name="Bonants P.J.M."/>
            <person name="Smith D.S."/>
            <person name="Levesque C.A."/>
            <person name="van der Lee T.A.J."/>
        </authorList>
    </citation>
    <scope>NUCLEOTIDE SEQUENCE [LARGE SCALE GENOMIC DNA]</scope>
    <source>
        <strain evidence="9 10">MB42</strain>
    </source>
</reference>
<keyword evidence="3" id="KW-0863">Zinc-finger</keyword>
<feature type="compositionally biased region" description="Polar residues" evidence="7">
    <location>
        <begin position="2146"/>
        <end position="2161"/>
    </location>
</feature>
<feature type="compositionally biased region" description="Polar residues" evidence="7">
    <location>
        <begin position="1083"/>
        <end position="1092"/>
    </location>
</feature>
<feature type="region of interest" description="Disordered" evidence="7">
    <location>
        <begin position="1905"/>
        <end position="1968"/>
    </location>
</feature>
<keyword evidence="5" id="KW-0689">Ribosomal protein</keyword>
<dbReference type="GO" id="GO:0006412">
    <property type="term" value="P:translation"/>
    <property type="evidence" value="ECO:0007669"/>
    <property type="project" value="InterPro"/>
</dbReference>
<evidence type="ECO:0000256" key="3">
    <source>
        <dbReference type="ARBA" id="ARBA00022771"/>
    </source>
</evidence>
<feature type="region of interest" description="Disordered" evidence="7">
    <location>
        <begin position="287"/>
        <end position="390"/>
    </location>
</feature>
<feature type="compositionally biased region" description="Low complexity" evidence="7">
    <location>
        <begin position="2344"/>
        <end position="2356"/>
    </location>
</feature>
<evidence type="ECO:0000256" key="5">
    <source>
        <dbReference type="ARBA" id="ARBA00022980"/>
    </source>
</evidence>
<dbReference type="GO" id="GO:0005840">
    <property type="term" value="C:ribosome"/>
    <property type="evidence" value="ECO:0007669"/>
    <property type="project" value="UniProtKB-KW"/>
</dbReference>
<protein>
    <recommendedName>
        <fullName evidence="8">Zinc finger PHD-type domain-containing protein</fullName>
    </recommendedName>
</protein>
<feature type="region of interest" description="Disordered" evidence="7">
    <location>
        <begin position="868"/>
        <end position="912"/>
    </location>
</feature>
<keyword evidence="2" id="KW-0479">Metal-binding</keyword>
<feature type="region of interest" description="Disordered" evidence="7">
    <location>
        <begin position="2022"/>
        <end position="2129"/>
    </location>
</feature>
<feature type="compositionally biased region" description="Polar residues" evidence="7">
    <location>
        <begin position="1170"/>
        <end position="1187"/>
    </location>
</feature>
<feature type="compositionally biased region" description="Basic and acidic residues" evidence="7">
    <location>
        <begin position="2231"/>
        <end position="2246"/>
    </location>
</feature>
<dbReference type="InterPro" id="IPR011011">
    <property type="entry name" value="Znf_FYVE_PHD"/>
</dbReference>
<dbReference type="InterPro" id="IPR001965">
    <property type="entry name" value="Znf_PHD"/>
</dbReference>
<dbReference type="InterPro" id="IPR018259">
    <property type="entry name" value="Ribosomal_eL21_CS"/>
</dbReference>
<feature type="domain" description="Zinc finger PHD-type" evidence="8">
    <location>
        <begin position="942"/>
        <end position="986"/>
    </location>
</feature>
<keyword evidence="4" id="KW-0862">Zinc</keyword>
<keyword evidence="10" id="KW-1185">Reference proteome</keyword>
<organism evidence="9 10">
    <name type="scientific">Synchytrium endobioticum</name>
    <dbReference type="NCBI Taxonomy" id="286115"/>
    <lineage>
        <taxon>Eukaryota</taxon>
        <taxon>Fungi</taxon>
        <taxon>Fungi incertae sedis</taxon>
        <taxon>Chytridiomycota</taxon>
        <taxon>Chytridiomycota incertae sedis</taxon>
        <taxon>Chytridiomycetes</taxon>
        <taxon>Synchytriales</taxon>
        <taxon>Synchytriaceae</taxon>
        <taxon>Synchytrium</taxon>
    </lineage>
</organism>
<feature type="compositionally biased region" description="Polar residues" evidence="7">
    <location>
        <begin position="2095"/>
        <end position="2107"/>
    </location>
</feature>
<feature type="region of interest" description="Disordered" evidence="7">
    <location>
        <begin position="2146"/>
        <end position="2450"/>
    </location>
</feature>
<dbReference type="FunFam" id="2.30.30.70:FF:000001">
    <property type="entry name" value="60S ribosomal protein L21"/>
    <property type="match status" value="1"/>
</dbReference>
<feature type="compositionally biased region" description="Polar residues" evidence="7">
    <location>
        <begin position="450"/>
        <end position="467"/>
    </location>
</feature>
<feature type="compositionally biased region" description="Low complexity" evidence="7">
    <location>
        <begin position="1957"/>
        <end position="1968"/>
    </location>
</feature>
<dbReference type="CDD" id="cd15550">
    <property type="entry name" value="PHD_MLL5"/>
    <property type="match status" value="2"/>
</dbReference>
<dbReference type="SUPFAM" id="SSF50104">
    <property type="entry name" value="Translation proteins SH3-like domain"/>
    <property type="match status" value="2"/>
</dbReference>
<feature type="region of interest" description="Disordered" evidence="7">
    <location>
        <begin position="1224"/>
        <end position="1269"/>
    </location>
</feature>
<comment type="caution">
    <text evidence="9">The sequence shown here is derived from an EMBL/GenBank/DDBJ whole genome shotgun (WGS) entry which is preliminary data.</text>
</comment>
<dbReference type="InterPro" id="IPR046341">
    <property type="entry name" value="SET_dom_sf"/>
</dbReference>
<evidence type="ECO:0000256" key="4">
    <source>
        <dbReference type="ARBA" id="ARBA00022833"/>
    </source>
</evidence>